<feature type="domain" description="Four-carbon acid sugar kinase nucleotide binding" evidence="8">
    <location>
        <begin position="243"/>
        <end position="409"/>
    </location>
</feature>
<keyword evidence="4" id="KW-0418">Kinase</keyword>
<dbReference type="Pfam" id="PF07005">
    <property type="entry name" value="SBD_N"/>
    <property type="match status" value="1"/>
</dbReference>
<organism evidence="10 12">
    <name type="scientific">Clostridium formicaceticum</name>
    <dbReference type="NCBI Taxonomy" id="1497"/>
    <lineage>
        <taxon>Bacteria</taxon>
        <taxon>Bacillati</taxon>
        <taxon>Bacillota</taxon>
        <taxon>Clostridia</taxon>
        <taxon>Eubacteriales</taxon>
        <taxon>Clostridiaceae</taxon>
        <taxon>Clostridium</taxon>
    </lineage>
</organism>
<dbReference type="KEGG" id="cfm:BJL90_08130"/>
<dbReference type="InterPro" id="IPR042213">
    <property type="entry name" value="NBD_C_sf"/>
</dbReference>
<protein>
    <recommendedName>
        <fullName evidence="13">Serine kinase</fullName>
    </recommendedName>
</protein>
<evidence type="ECO:0000259" key="8">
    <source>
        <dbReference type="Pfam" id="PF17042"/>
    </source>
</evidence>
<dbReference type="Pfam" id="PF17042">
    <property type="entry name" value="NBD_C"/>
    <property type="match status" value="1"/>
</dbReference>
<evidence type="ECO:0000256" key="3">
    <source>
        <dbReference type="ARBA" id="ARBA00022741"/>
    </source>
</evidence>
<dbReference type="GO" id="GO:0005524">
    <property type="term" value="F:ATP binding"/>
    <property type="evidence" value="ECO:0007669"/>
    <property type="project" value="UniProtKB-KW"/>
</dbReference>
<reference evidence="10 12" key="2">
    <citation type="submission" date="2017-03" db="EMBL/GenBank/DDBJ databases">
        <title>Complete sequence of Clostridium formicaceticum DSM 92.</title>
        <authorList>
            <person name="Poehlein A."/>
            <person name="Karl M."/>
            <person name="Bengelsdorf F.R."/>
            <person name="Duerre P."/>
            <person name="Daniel R."/>
        </authorList>
    </citation>
    <scope>NUCLEOTIDE SEQUENCE [LARGE SCALE GENOMIC DNA]</scope>
    <source>
        <strain evidence="10 12">DSM 92</strain>
    </source>
</reference>
<dbReference type="EMBL" id="CP017603">
    <property type="protein sequence ID" value="AOY75863.1"/>
    <property type="molecule type" value="Genomic_DNA"/>
</dbReference>
<evidence type="ECO:0000256" key="1">
    <source>
        <dbReference type="ARBA" id="ARBA00005715"/>
    </source>
</evidence>
<name>A0AAC9WEW3_9CLOT</name>
<dbReference type="Proteomes" id="UP000192478">
    <property type="component" value="Chromosome"/>
</dbReference>
<keyword evidence="2" id="KW-0808">Transferase</keyword>
<keyword evidence="11" id="KW-1185">Reference proteome</keyword>
<comment type="similarity">
    <text evidence="1">Belongs to the four-carbon acid sugar kinase family.</text>
</comment>
<dbReference type="InterPro" id="IPR037051">
    <property type="entry name" value="4-carb_acid_sugar_kinase_N_sf"/>
</dbReference>
<dbReference type="Gene3D" id="3.40.50.10840">
    <property type="entry name" value="Putative sugar-binding, N-terminal domain"/>
    <property type="match status" value="1"/>
</dbReference>
<accession>A0AAC9WEW3</accession>
<keyword evidence="5" id="KW-0067">ATP-binding</keyword>
<keyword evidence="6" id="KW-0119">Carbohydrate metabolism</keyword>
<evidence type="ECO:0000256" key="6">
    <source>
        <dbReference type="ARBA" id="ARBA00023277"/>
    </source>
</evidence>
<dbReference type="GO" id="GO:0016301">
    <property type="term" value="F:kinase activity"/>
    <property type="evidence" value="ECO:0007669"/>
    <property type="project" value="UniProtKB-KW"/>
</dbReference>
<evidence type="ECO:0000313" key="12">
    <source>
        <dbReference type="Proteomes" id="UP000192478"/>
    </source>
</evidence>
<gene>
    <name evidence="9" type="ORF">BJL90_08130</name>
    <name evidence="10" type="ORF">CLFO_05240</name>
</gene>
<evidence type="ECO:0000256" key="4">
    <source>
        <dbReference type="ARBA" id="ARBA00022777"/>
    </source>
</evidence>
<feature type="domain" description="Four-carbon acid sugar kinase N-terminal" evidence="7">
    <location>
        <begin position="4"/>
        <end position="221"/>
    </location>
</feature>
<sequence length="426" mass="46395">MKRLGIISDNIIGANDTGVKFSKFGLPTFVSLDVDNLDAIEDTIKVISVNTNTRHANPQEAYKCVSEVTDRLKKVGIDYFYKKIDSTLRGNPGIEIQGILDTLKLDMCVIVPSFPDHRRIVENGYLLVKSSKEDNADYPVCHIPTLLESEIETQVGLINLSDVRTGAKHLEKKLFELKTSGIKFIVVDAVSEGDLAVIANAIKVYSNHCLIAGSAGLTAHLPFVLDFNDNDSKILIKEQPSILVIAATFNQTTADQIAELKKMKDIRVIELATELLNKNKEEVFEKLLSEAEEALRNNLITVIATDTLLKNREELEGYKISENVSLYGTFLAEGLGNTAKALALRGLVTDIVVTGGGTTSYVVKQMGADGIILEQELLSGIPLGKLKGGKCEGIRIITKAGGFGTKDALAKVVAFLKNTNLYAIVD</sequence>
<evidence type="ECO:0000313" key="11">
    <source>
        <dbReference type="Proteomes" id="UP000177894"/>
    </source>
</evidence>
<evidence type="ECO:0000256" key="2">
    <source>
        <dbReference type="ARBA" id="ARBA00022679"/>
    </source>
</evidence>
<proteinExistence type="inferred from homology"/>
<evidence type="ECO:0000259" key="7">
    <source>
        <dbReference type="Pfam" id="PF07005"/>
    </source>
</evidence>
<keyword evidence="3" id="KW-0547">Nucleotide-binding</keyword>
<dbReference type="SUPFAM" id="SSF142764">
    <property type="entry name" value="YgbK-like"/>
    <property type="match status" value="1"/>
</dbReference>
<evidence type="ECO:0000313" key="9">
    <source>
        <dbReference type="EMBL" id="AOY75863.1"/>
    </source>
</evidence>
<dbReference type="InterPro" id="IPR010737">
    <property type="entry name" value="4-carb_acid_sugar_kinase_N"/>
</dbReference>
<dbReference type="Proteomes" id="UP000177894">
    <property type="component" value="Chromosome"/>
</dbReference>
<reference evidence="9 11" key="1">
    <citation type="submission" date="2016-10" db="EMBL/GenBank/DDBJ databases">
        <title>Complete Genome Sequence of Acetogen Clostridium formicoaceticum ATCC 27076.</title>
        <authorList>
            <person name="Bao T."/>
            <person name="Cheng C."/>
            <person name="Zhao J."/>
            <person name="Yang S.-T."/>
            <person name="Wang J."/>
            <person name="Wang M."/>
        </authorList>
    </citation>
    <scope>NUCLEOTIDE SEQUENCE [LARGE SCALE GENOMIC DNA]</scope>
    <source>
        <strain evidence="9 11">ATCC 27076</strain>
    </source>
</reference>
<evidence type="ECO:0008006" key="13">
    <source>
        <dbReference type="Google" id="ProtNLM"/>
    </source>
</evidence>
<dbReference type="InterPro" id="IPR031475">
    <property type="entry name" value="NBD_C"/>
</dbReference>
<dbReference type="Gene3D" id="3.40.980.20">
    <property type="entry name" value="Four-carbon acid sugar kinase, nucleotide binding domain"/>
    <property type="match status" value="1"/>
</dbReference>
<dbReference type="EMBL" id="CP020559">
    <property type="protein sequence ID" value="ARE86202.1"/>
    <property type="molecule type" value="Genomic_DNA"/>
</dbReference>
<dbReference type="AlphaFoldDB" id="A0AAC9WEW3"/>
<evidence type="ECO:0000313" key="10">
    <source>
        <dbReference type="EMBL" id="ARE86202.1"/>
    </source>
</evidence>
<evidence type="ECO:0000256" key="5">
    <source>
        <dbReference type="ARBA" id="ARBA00022840"/>
    </source>
</evidence>
<dbReference type="RefSeq" id="WP_070966366.1">
    <property type="nucleotide sequence ID" value="NZ_CP017603.1"/>
</dbReference>